<dbReference type="InterPro" id="IPR000845">
    <property type="entry name" value="Nucleoside_phosphorylase_d"/>
</dbReference>
<comment type="pathway">
    <text evidence="2 7">Purine metabolism; purine nucleoside salvage.</text>
</comment>
<dbReference type="UniPathway" id="UPA00606"/>
<keyword evidence="5 7" id="KW-0808">Transferase</keyword>
<evidence type="ECO:0000256" key="8">
    <source>
        <dbReference type="PIRSR" id="PIRSR000477-2"/>
    </source>
</evidence>
<dbReference type="GO" id="GO:0004731">
    <property type="term" value="F:purine-nucleoside phosphorylase activity"/>
    <property type="evidence" value="ECO:0007669"/>
    <property type="project" value="UniProtKB-EC"/>
</dbReference>
<keyword evidence="4 7" id="KW-0328">Glycosyltransferase</keyword>
<evidence type="ECO:0000256" key="7">
    <source>
        <dbReference type="PIRNR" id="PIRNR000477"/>
    </source>
</evidence>
<feature type="binding site" evidence="8">
    <location>
        <position position="231"/>
    </location>
    <ligand>
        <name>phosphate</name>
        <dbReference type="ChEBI" id="CHEBI:43474"/>
    </ligand>
</feature>
<dbReference type="AlphaFoldDB" id="A0A1D9P147"/>
<evidence type="ECO:0000256" key="4">
    <source>
        <dbReference type="ARBA" id="ARBA00022676"/>
    </source>
</evidence>
<reference evidence="11" key="1">
    <citation type="submission" date="2016-10" db="EMBL/GenBank/DDBJ databases">
        <title>The complete genome sequence of the rumen bacterium Butyrivibrio hungatei MB2003.</title>
        <authorList>
            <person name="Palevich N."/>
            <person name="Kelly W.J."/>
            <person name="Leahy S.C."/>
            <person name="Altermann E."/>
            <person name="Rakonjac J."/>
            <person name="Attwood G.T."/>
        </authorList>
    </citation>
    <scope>NUCLEOTIDE SEQUENCE [LARGE SCALE GENOMIC DNA]</scope>
    <source>
        <strain evidence="11">MB2003</strain>
    </source>
</reference>
<name>A0A1D9P147_9FIRM</name>
<comment type="similarity">
    <text evidence="3 7">Belongs to the PNP/MTAP phosphorylase family.</text>
</comment>
<feature type="binding site" evidence="8">
    <location>
        <begin position="100"/>
        <end position="102"/>
    </location>
    <ligand>
        <name>phosphate</name>
        <dbReference type="ChEBI" id="CHEBI:43474"/>
    </ligand>
</feature>
<evidence type="ECO:0000256" key="2">
    <source>
        <dbReference type="ARBA" id="ARBA00005058"/>
    </source>
</evidence>
<feature type="binding site" evidence="8">
    <location>
        <position position="254"/>
    </location>
    <ligand>
        <name>a purine D-ribonucleoside</name>
        <dbReference type="ChEBI" id="CHEBI:142355"/>
    </ligand>
</feature>
<feature type="binding site" evidence="8">
    <location>
        <position position="49"/>
    </location>
    <ligand>
        <name>phosphate</name>
        <dbReference type="ChEBI" id="CHEBI:43474"/>
    </ligand>
</feature>
<dbReference type="PANTHER" id="PTHR11904:SF9">
    <property type="entry name" value="PURINE NUCLEOSIDE PHOSPHORYLASE-RELATED"/>
    <property type="match status" value="1"/>
</dbReference>
<keyword evidence="11" id="KW-1185">Reference proteome</keyword>
<dbReference type="EC" id="2.4.2.1" evidence="7"/>
<dbReference type="InterPro" id="IPR011270">
    <property type="entry name" value="Pur_Nuc_Pase_Ino/Guo-sp"/>
</dbReference>
<evidence type="ECO:0000313" key="11">
    <source>
        <dbReference type="Proteomes" id="UP000179284"/>
    </source>
</evidence>
<comment type="function">
    <text evidence="1">The purine nucleoside phosphorylases catalyze the phosphorolytic breakdown of the N-glycosidic bond in the beta-(deoxy)ribonucleoside molecules, with the formation of the corresponding free purine bases and pentose-1-phosphate. Cleaves guanosine, inosine, 2'-deoxyguanosine and 2'-deoxyinosine.</text>
</comment>
<dbReference type="GO" id="GO:0005737">
    <property type="term" value="C:cytoplasm"/>
    <property type="evidence" value="ECO:0007669"/>
    <property type="project" value="TreeGrafter"/>
</dbReference>
<accession>A0A1D9P147</accession>
<evidence type="ECO:0000259" key="9">
    <source>
        <dbReference type="Pfam" id="PF01048"/>
    </source>
</evidence>
<dbReference type="Proteomes" id="UP000179284">
    <property type="component" value="Chromosome I"/>
</dbReference>
<protein>
    <recommendedName>
        <fullName evidence="7">Purine nucleoside phosphorylase</fullName>
        <ecNumber evidence="7">2.4.2.1</ecNumber>
    </recommendedName>
    <alternativeName>
        <fullName evidence="7">Inosine-guanosine phosphorylase</fullName>
    </alternativeName>
</protein>
<dbReference type="InterPro" id="IPR011268">
    <property type="entry name" value="Purine_phosphorylase"/>
</dbReference>
<dbReference type="Pfam" id="PF01048">
    <property type="entry name" value="PNP_UDP_1"/>
    <property type="match status" value="1"/>
</dbReference>
<dbReference type="NCBIfam" id="NF006054">
    <property type="entry name" value="PRK08202.1"/>
    <property type="match status" value="1"/>
</dbReference>
<dbReference type="CDD" id="cd09009">
    <property type="entry name" value="PNP-EcPNPII_like"/>
    <property type="match status" value="1"/>
</dbReference>
<feature type="binding site" evidence="8">
    <location>
        <position position="212"/>
    </location>
    <ligand>
        <name>a purine D-ribonucleoside</name>
        <dbReference type="ChEBI" id="CHEBI:142355"/>
    </ligand>
</feature>
<feature type="domain" description="Nucleoside phosphorylase" evidence="9">
    <location>
        <begin position="43"/>
        <end position="288"/>
    </location>
</feature>
<evidence type="ECO:0000256" key="3">
    <source>
        <dbReference type="ARBA" id="ARBA00006751"/>
    </source>
</evidence>
<dbReference type="PIRSF" id="PIRSF000477">
    <property type="entry name" value="PurNPase"/>
    <property type="match status" value="1"/>
</dbReference>
<gene>
    <name evidence="10" type="ORF">bhn_I1293</name>
</gene>
<proteinExistence type="inferred from homology"/>
<dbReference type="Gene3D" id="3.40.50.1580">
    <property type="entry name" value="Nucleoside phosphorylase domain"/>
    <property type="match status" value="1"/>
</dbReference>
<evidence type="ECO:0000256" key="6">
    <source>
        <dbReference type="ARBA" id="ARBA00048556"/>
    </source>
</evidence>
<dbReference type="KEGG" id="bhu:bhn_I1293"/>
<dbReference type="PANTHER" id="PTHR11904">
    <property type="entry name" value="METHYLTHIOADENOSINE/PURINE NUCLEOSIDE PHOSPHORYLASE"/>
    <property type="match status" value="1"/>
</dbReference>
<feature type="binding site" evidence="8">
    <location>
        <position position="132"/>
    </location>
    <ligand>
        <name>phosphate</name>
        <dbReference type="ChEBI" id="CHEBI:43474"/>
    </ligand>
</feature>
<dbReference type="EMBL" id="CP017831">
    <property type="protein sequence ID" value="AOZ96327.1"/>
    <property type="molecule type" value="Genomic_DNA"/>
</dbReference>
<evidence type="ECO:0000256" key="1">
    <source>
        <dbReference type="ARBA" id="ARBA00002678"/>
    </source>
</evidence>
<organism evidence="10 11">
    <name type="scientific">Butyrivibrio hungatei</name>
    <dbReference type="NCBI Taxonomy" id="185008"/>
    <lineage>
        <taxon>Bacteria</taxon>
        <taxon>Bacillati</taxon>
        <taxon>Bacillota</taxon>
        <taxon>Clostridia</taxon>
        <taxon>Lachnospirales</taxon>
        <taxon>Lachnospiraceae</taxon>
        <taxon>Butyrivibrio</taxon>
    </lineage>
</organism>
<dbReference type="GO" id="GO:0009116">
    <property type="term" value="P:nucleoside metabolic process"/>
    <property type="evidence" value="ECO:0007669"/>
    <property type="project" value="InterPro"/>
</dbReference>
<comment type="catalytic activity">
    <reaction evidence="6">
        <text>a purine 2'-deoxy-D-ribonucleoside + phosphate = a purine nucleobase + 2-deoxy-alpha-D-ribose 1-phosphate</text>
        <dbReference type="Rhea" id="RHEA:36431"/>
        <dbReference type="ChEBI" id="CHEBI:26386"/>
        <dbReference type="ChEBI" id="CHEBI:43474"/>
        <dbReference type="ChEBI" id="CHEBI:57259"/>
        <dbReference type="ChEBI" id="CHEBI:142361"/>
        <dbReference type="EC" id="2.4.2.1"/>
    </reaction>
</comment>
<evidence type="ECO:0000313" key="10">
    <source>
        <dbReference type="EMBL" id="AOZ96327.1"/>
    </source>
</evidence>
<dbReference type="NCBIfam" id="TIGR01697">
    <property type="entry name" value="PNPH-PUNA-XAPA"/>
    <property type="match status" value="1"/>
</dbReference>
<sequence length="293" mass="31765">MYVFGLVFHFVIERVIIMANKVYEKLVSCKEEIRKRTDFVPDVALVLGSGLGNYADNIKIETEIEYKDIPGFPVSTVPGHAGKFIFGYVGDTKVVCMKGRVHFYEGYDISDVVLPARLMGMLGAKILFLTNASGGLGKGFKAGDLMLITDHVSVFAPNPLIGANLDELGPRFPDMSNVYKKDLQEVIRETAKENGIDLKEGVYCQLTGPSFESPAEIRLLAGLGVSAVGMSTVNEAIAANHMGLRVCGVSCISNLAAGLSDNPLSHEEVQEAADKAAPLFTKLVTESIKRFKL</sequence>
<dbReference type="SUPFAM" id="SSF53167">
    <property type="entry name" value="Purine and uridine phosphorylases"/>
    <property type="match status" value="1"/>
</dbReference>
<evidence type="ECO:0000256" key="5">
    <source>
        <dbReference type="ARBA" id="ARBA00022679"/>
    </source>
</evidence>
<feature type="binding site" evidence="8">
    <location>
        <position position="80"/>
    </location>
    <ligand>
        <name>phosphate</name>
        <dbReference type="ChEBI" id="CHEBI:43474"/>
    </ligand>
</feature>
<dbReference type="InterPro" id="IPR035994">
    <property type="entry name" value="Nucleoside_phosphorylase_sf"/>
</dbReference>
<dbReference type="NCBIfam" id="TIGR01700">
    <property type="entry name" value="PNPH"/>
    <property type="match status" value="1"/>
</dbReference>